<dbReference type="InterPro" id="IPR036291">
    <property type="entry name" value="NAD(P)-bd_dom_sf"/>
</dbReference>
<gene>
    <name evidence="5" type="ORF">BRW62_10860</name>
</gene>
<dbReference type="PANTHER" id="PTHR44196:SF1">
    <property type="entry name" value="DEHYDROGENASE_REDUCTASE SDR FAMILY MEMBER 7B"/>
    <property type="match status" value="1"/>
</dbReference>
<dbReference type="RefSeq" id="WP_099799496.1">
    <property type="nucleotide sequence ID" value="NZ_CP018092.1"/>
</dbReference>
<proteinExistence type="inferred from homology"/>
<evidence type="ECO:0000313" key="5">
    <source>
        <dbReference type="EMBL" id="ATS19158.1"/>
    </source>
</evidence>
<evidence type="ECO:0000256" key="3">
    <source>
        <dbReference type="RuleBase" id="RU000363"/>
    </source>
</evidence>
<dbReference type="AlphaFoldDB" id="A0A2D2Q3S7"/>
<dbReference type="PRINTS" id="PR00080">
    <property type="entry name" value="SDRFAMILY"/>
</dbReference>
<dbReference type="Pfam" id="PF00106">
    <property type="entry name" value="adh_short"/>
    <property type="match status" value="1"/>
</dbReference>
<dbReference type="PRINTS" id="PR00081">
    <property type="entry name" value="GDHRDH"/>
</dbReference>
<evidence type="ECO:0000313" key="6">
    <source>
        <dbReference type="Proteomes" id="UP000231057"/>
    </source>
</evidence>
<dbReference type="InterPro" id="IPR057326">
    <property type="entry name" value="KR_dom"/>
</dbReference>
<sequence length="239" mass="25843">MRHLADQVVLVVGATGGIGRAVVERLKGTGATLVLAARSGDRLQQLAATLSGERNVQSHPCDITQPDQVVQLMQAIREQHGRLDVLINAAGAGLLKPYAKITPTELEQMLALNLKGCFYTTQQAAELMKEHQQGHICTVVGILGKHSMAMGAAYCAAKFGVVGFSKCMAEELKRYGIKFSLFYFGGVDTPFWDGVSLKVDRQKLLQPDAAAALIQAALETDRHAVPLELSLMPDSHVFF</sequence>
<evidence type="ECO:0000259" key="4">
    <source>
        <dbReference type="SMART" id="SM00822"/>
    </source>
</evidence>
<accession>A0A2D2Q3S7</accession>
<reference evidence="6" key="2">
    <citation type="journal article" date="2022" name="Front. Microbiol.">
        <title>Comparative Genomic Analysis Revealed Distinct Molecular Components and Organization of CO2-Concentrating Mechanism in Thermophilic Cyanobacteria.</title>
        <authorList>
            <person name="Tang J."/>
            <person name="Zhou H."/>
            <person name="Yao D."/>
            <person name="Riaz S."/>
            <person name="You D."/>
            <person name="Klepacz-Smolka A."/>
            <person name="Daroch M."/>
        </authorList>
    </citation>
    <scope>NUCLEOTIDE SEQUENCE [LARGE SCALE GENOMIC DNA]</scope>
    <source>
        <strain evidence="6">PCC 6715</strain>
    </source>
</reference>
<keyword evidence="6" id="KW-1185">Reference proteome</keyword>
<dbReference type="PANTHER" id="PTHR44196">
    <property type="entry name" value="DEHYDROGENASE/REDUCTASE SDR FAMILY MEMBER 7B"/>
    <property type="match status" value="1"/>
</dbReference>
<dbReference type="CDD" id="cd05233">
    <property type="entry name" value="SDR_c"/>
    <property type="match status" value="1"/>
</dbReference>
<keyword evidence="2" id="KW-0560">Oxidoreductase</keyword>
<organism evidence="5 6">
    <name type="scientific">Parathermosynechococcus lividus PCC 6715</name>
    <dbReference type="NCBI Taxonomy" id="1917166"/>
    <lineage>
        <taxon>Bacteria</taxon>
        <taxon>Bacillati</taxon>
        <taxon>Cyanobacteriota</taxon>
        <taxon>Cyanophyceae</taxon>
        <taxon>Acaryochloridales</taxon>
        <taxon>Thermosynechococcaceae</taxon>
        <taxon>Parathermosynechococcus</taxon>
    </lineage>
</organism>
<evidence type="ECO:0000256" key="1">
    <source>
        <dbReference type="ARBA" id="ARBA00006484"/>
    </source>
</evidence>
<comment type="similarity">
    <text evidence="1 3">Belongs to the short-chain dehydrogenases/reductases (SDR) family.</text>
</comment>
<evidence type="ECO:0000256" key="2">
    <source>
        <dbReference type="ARBA" id="ARBA00023002"/>
    </source>
</evidence>
<dbReference type="OrthoDB" id="9775296at2"/>
<feature type="domain" description="Ketoreductase" evidence="4">
    <location>
        <begin position="7"/>
        <end position="131"/>
    </location>
</feature>
<dbReference type="Proteomes" id="UP000231057">
    <property type="component" value="Chromosome"/>
</dbReference>
<dbReference type="Gene3D" id="3.40.50.720">
    <property type="entry name" value="NAD(P)-binding Rossmann-like Domain"/>
    <property type="match status" value="1"/>
</dbReference>
<dbReference type="EMBL" id="CP018092">
    <property type="protein sequence ID" value="ATS19158.1"/>
    <property type="molecule type" value="Genomic_DNA"/>
</dbReference>
<dbReference type="KEGG" id="slw:BRW62_10860"/>
<dbReference type="InterPro" id="IPR002347">
    <property type="entry name" value="SDR_fam"/>
</dbReference>
<dbReference type="GO" id="GO:0016020">
    <property type="term" value="C:membrane"/>
    <property type="evidence" value="ECO:0007669"/>
    <property type="project" value="TreeGrafter"/>
</dbReference>
<protein>
    <submittedName>
        <fullName evidence="5">Oxidoreductase</fullName>
    </submittedName>
</protein>
<dbReference type="GO" id="GO:0016491">
    <property type="term" value="F:oxidoreductase activity"/>
    <property type="evidence" value="ECO:0007669"/>
    <property type="project" value="UniProtKB-KW"/>
</dbReference>
<reference evidence="5 6" key="1">
    <citation type="submission" date="2016-11" db="EMBL/GenBank/DDBJ databases">
        <title>Complete genome sequence of thermophilic cyanobacteria strain Synechococcus sp. PCC6715.</title>
        <authorList>
            <person name="Tang J."/>
            <person name="Daroch M."/>
            <person name="Liang Y."/>
            <person name="Jiang D."/>
            <person name="Shah M."/>
        </authorList>
    </citation>
    <scope>NUCLEOTIDE SEQUENCE [LARGE SCALE GENOMIC DNA]</scope>
    <source>
        <strain evidence="5 6">PCC 6715</strain>
    </source>
</reference>
<dbReference type="SMART" id="SM00822">
    <property type="entry name" value="PKS_KR"/>
    <property type="match status" value="1"/>
</dbReference>
<dbReference type="SUPFAM" id="SSF51735">
    <property type="entry name" value="NAD(P)-binding Rossmann-fold domains"/>
    <property type="match status" value="1"/>
</dbReference>
<name>A0A2D2Q3S7_PARLV</name>